<gene>
    <name evidence="2" type="ORF">PXEA_LOCUS29999</name>
</gene>
<feature type="compositionally biased region" description="Low complexity" evidence="1">
    <location>
        <begin position="102"/>
        <end position="115"/>
    </location>
</feature>
<dbReference type="Proteomes" id="UP000784294">
    <property type="component" value="Unassembled WGS sequence"/>
</dbReference>
<evidence type="ECO:0000313" key="3">
    <source>
        <dbReference type="Proteomes" id="UP000784294"/>
    </source>
</evidence>
<dbReference type="AlphaFoldDB" id="A0A3S5AGK2"/>
<feature type="region of interest" description="Disordered" evidence="1">
    <location>
        <begin position="43"/>
        <end position="66"/>
    </location>
</feature>
<evidence type="ECO:0000313" key="2">
    <source>
        <dbReference type="EMBL" id="VEL36559.1"/>
    </source>
</evidence>
<accession>A0A3S5AGK2</accession>
<organism evidence="2 3">
    <name type="scientific">Protopolystoma xenopodis</name>
    <dbReference type="NCBI Taxonomy" id="117903"/>
    <lineage>
        <taxon>Eukaryota</taxon>
        <taxon>Metazoa</taxon>
        <taxon>Spiralia</taxon>
        <taxon>Lophotrochozoa</taxon>
        <taxon>Platyhelminthes</taxon>
        <taxon>Monogenea</taxon>
        <taxon>Polyopisthocotylea</taxon>
        <taxon>Polystomatidea</taxon>
        <taxon>Polystomatidae</taxon>
        <taxon>Protopolystoma</taxon>
    </lineage>
</organism>
<sequence length="179" mass="20747">MTRLQHCLGSFIVQQSHLRLEDMLPVARNRLDRGYQHRRVRKSPRSAVQAVSDVPEYEPASRPVSRRDRLSWLSTHSCGKVTQTTQGIWPRHVSQPAIAKVSQSPRPMRSSPSPRDSNELTCELQQNTHQEEFGLTSRPDRLSEPEYETDELDLRLVACLQLDRLWRSIRKYGACTFRI</sequence>
<reference evidence="2" key="1">
    <citation type="submission" date="2018-11" db="EMBL/GenBank/DDBJ databases">
        <authorList>
            <consortium name="Pathogen Informatics"/>
        </authorList>
    </citation>
    <scope>NUCLEOTIDE SEQUENCE</scope>
</reference>
<name>A0A3S5AGK2_9PLAT</name>
<comment type="caution">
    <text evidence="2">The sequence shown here is derived from an EMBL/GenBank/DDBJ whole genome shotgun (WGS) entry which is preliminary data.</text>
</comment>
<proteinExistence type="predicted"/>
<dbReference type="EMBL" id="CAAALY010252570">
    <property type="protein sequence ID" value="VEL36559.1"/>
    <property type="molecule type" value="Genomic_DNA"/>
</dbReference>
<evidence type="ECO:0000256" key="1">
    <source>
        <dbReference type="SAM" id="MobiDB-lite"/>
    </source>
</evidence>
<feature type="region of interest" description="Disordered" evidence="1">
    <location>
        <begin position="97"/>
        <end position="119"/>
    </location>
</feature>
<protein>
    <submittedName>
        <fullName evidence="2">Uncharacterized protein</fullName>
    </submittedName>
</protein>
<keyword evidence="3" id="KW-1185">Reference proteome</keyword>